<evidence type="ECO:0000256" key="7">
    <source>
        <dbReference type="PROSITE-ProRule" id="PRU01373"/>
    </source>
</evidence>
<evidence type="ECO:0000256" key="4">
    <source>
        <dbReference type="ARBA" id="ARBA00022960"/>
    </source>
</evidence>
<dbReference type="GO" id="GO:0016740">
    <property type="term" value="F:transferase activity"/>
    <property type="evidence" value="ECO:0007669"/>
    <property type="project" value="UniProtKB-KW"/>
</dbReference>
<sequence>MRLFLPLSLCLLFVSSLVYSATSSATDTPQYVKPPSTQKSVTQKSEAQKLVVDKIVSDATVIETIVFESATSHAQALSTSPTSANSNNVIVVGDVLESGSDDNKNKVAQLSQGSSKRPPQNSSQQFYNVPNIASQIDPLLQVVTLVKVDKSKRRMYLFKDDEVVQEFRIALGKQPKGHKRFEGDNRTPEGQYKLDYIMEESDFYRSVHINYPQSADKEWAEKHDLSPGGNIKIHGIKNGERRSPSFIQSFDWTDGCIALTNQDMDAFIELVKMGTPIHIEW</sequence>
<keyword evidence="9" id="KW-0732">Signal</keyword>
<organism evidence="11 12">
    <name type="scientific">Vibrio lentus</name>
    <dbReference type="NCBI Taxonomy" id="136468"/>
    <lineage>
        <taxon>Bacteria</taxon>
        <taxon>Pseudomonadati</taxon>
        <taxon>Pseudomonadota</taxon>
        <taxon>Gammaproteobacteria</taxon>
        <taxon>Vibrionales</taxon>
        <taxon>Vibrionaceae</taxon>
        <taxon>Vibrio</taxon>
    </lineage>
</organism>
<feature type="chain" id="PRO_5014976683" description="L,D-TPase catalytic domain-containing protein" evidence="9">
    <location>
        <begin position="21"/>
        <end position="281"/>
    </location>
</feature>
<dbReference type="CDD" id="cd16913">
    <property type="entry name" value="YkuD_like"/>
    <property type="match status" value="1"/>
</dbReference>
<evidence type="ECO:0000256" key="6">
    <source>
        <dbReference type="ARBA" id="ARBA00023316"/>
    </source>
</evidence>
<evidence type="ECO:0000256" key="9">
    <source>
        <dbReference type="SAM" id="SignalP"/>
    </source>
</evidence>
<evidence type="ECO:0000256" key="8">
    <source>
        <dbReference type="SAM" id="MobiDB-lite"/>
    </source>
</evidence>
<feature type="region of interest" description="Disordered" evidence="8">
    <location>
        <begin position="100"/>
        <end position="125"/>
    </location>
</feature>
<comment type="similarity">
    <text evidence="2">Belongs to the YkuD family.</text>
</comment>
<keyword evidence="5 7" id="KW-0573">Peptidoglycan synthesis</keyword>
<dbReference type="InterPro" id="IPR038063">
    <property type="entry name" value="Transpep_catalytic_dom"/>
</dbReference>
<dbReference type="EMBL" id="MCYL01000024">
    <property type="protein sequence ID" value="PML54790.1"/>
    <property type="molecule type" value="Genomic_DNA"/>
</dbReference>
<feature type="active site" description="Proton donor/acceptor" evidence="7">
    <location>
        <position position="234"/>
    </location>
</feature>
<dbReference type="GO" id="GO:0071555">
    <property type="term" value="P:cell wall organization"/>
    <property type="evidence" value="ECO:0007669"/>
    <property type="project" value="UniProtKB-UniRule"/>
</dbReference>
<evidence type="ECO:0000256" key="1">
    <source>
        <dbReference type="ARBA" id="ARBA00004752"/>
    </source>
</evidence>
<dbReference type="PROSITE" id="PS52029">
    <property type="entry name" value="LD_TPASE"/>
    <property type="match status" value="1"/>
</dbReference>
<protein>
    <recommendedName>
        <fullName evidence="10">L,D-TPase catalytic domain-containing protein</fullName>
    </recommendedName>
</protein>
<dbReference type="PANTHER" id="PTHR36699">
    <property type="entry name" value="LD-TRANSPEPTIDASE"/>
    <property type="match status" value="1"/>
</dbReference>
<keyword evidence="4 7" id="KW-0133">Cell shape</keyword>
<dbReference type="GO" id="GO:0009252">
    <property type="term" value="P:peptidoglycan biosynthetic process"/>
    <property type="evidence" value="ECO:0007669"/>
    <property type="project" value="UniProtKB-UniPathway"/>
</dbReference>
<dbReference type="Pfam" id="PF03734">
    <property type="entry name" value="YkuD"/>
    <property type="match status" value="1"/>
</dbReference>
<feature type="active site" description="Nucleophile" evidence="7">
    <location>
        <position position="256"/>
    </location>
</feature>
<evidence type="ECO:0000256" key="2">
    <source>
        <dbReference type="ARBA" id="ARBA00005992"/>
    </source>
</evidence>
<comment type="pathway">
    <text evidence="1 7">Cell wall biogenesis; peptidoglycan biosynthesis.</text>
</comment>
<evidence type="ECO:0000256" key="3">
    <source>
        <dbReference type="ARBA" id="ARBA00022679"/>
    </source>
</evidence>
<dbReference type="Gene3D" id="2.40.440.10">
    <property type="entry name" value="L,D-transpeptidase catalytic domain-like"/>
    <property type="match status" value="1"/>
</dbReference>
<reference evidence="12" key="1">
    <citation type="submission" date="2016-07" db="EMBL/GenBank/DDBJ databases">
        <title>Nontailed viruses are major unrecognized killers of bacteria in the ocean.</title>
        <authorList>
            <person name="Kauffman K."/>
            <person name="Hussain F."/>
            <person name="Yang J."/>
            <person name="Arevalo P."/>
            <person name="Brown J."/>
            <person name="Cutler M."/>
            <person name="Kelly L."/>
            <person name="Polz M.F."/>
        </authorList>
    </citation>
    <scope>NUCLEOTIDE SEQUENCE [LARGE SCALE GENOMIC DNA]</scope>
    <source>
        <strain evidence="12">10N.261.51.B8</strain>
    </source>
</reference>
<accession>A0A2N7ICZ5</accession>
<evidence type="ECO:0000313" key="12">
    <source>
        <dbReference type="Proteomes" id="UP000235746"/>
    </source>
</evidence>
<dbReference type="Proteomes" id="UP000235746">
    <property type="component" value="Unassembled WGS sequence"/>
</dbReference>
<keyword evidence="6 7" id="KW-0961">Cell wall biogenesis/degradation</keyword>
<comment type="caution">
    <text evidence="11">The sequence shown here is derived from an EMBL/GenBank/DDBJ whole genome shotgun (WGS) entry which is preliminary data.</text>
</comment>
<evidence type="ECO:0000256" key="5">
    <source>
        <dbReference type="ARBA" id="ARBA00022984"/>
    </source>
</evidence>
<dbReference type="RefSeq" id="WP_102578623.1">
    <property type="nucleotide sequence ID" value="NZ_MCYL01000024.1"/>
</dbReference>
<dbReference type="AlphaFoldDB" id="A0A2N7ICZ5"/>
<proteinExistence type="inferred from homology"/>
<dbReference type="GO" id="GO:0008360">
    <property type="term" value="P:regulation of cell shape"/>
    <property type="evidence" value="ECO:0007669"/>
    <property type="project" value="UniProtKB-UniRule"/>
</dbReference>
<keyword evidence="3" id="KW-0808">Transferase</keyword>
<evidence type="ECO:0000313" key="11">
    <source>
        <dbReference type="EMBL" id="PML54790.1"/>
    </source>
</evidence>
<feature type="signal peptide" evidence="9">
    <location>
        <begin position="1"/>
        <end position="20"/>
    </location>
</feature>
<dbReference type="SUPFAM" id="SSF141523">
    <property type="entry name" value="L,D-transpeptidase catalytic domain-like"/>
    <property type="match status" value="1"/>
</dbReference>
<evidence type="ECO:0000259" key="10">
    <source>
        <dbReference type="PROSITE" id="PS52029"/>
    </source>
</evidence>
<dbReference type="UniPathway" id="UPA00219"/>
<dbReference type="InterPro" id="IPR005490">
    <property type="entry name" value="LD_TPept_cat_dom"/>
</dbReference>
<feature type="domain" description="L,D-TPase catalytic" evidence="10">
    <location>
        <begin position="144"/>
        <end position="280"/>
    </location>
</feature>
<dbReference type="PANTHER" id="PTHR36699:SF1">
    <property type="entry name" value="L,D-TRANSPEPTIDASE YAFK-RELATED"/>
    <property type="match status" value="1"/>
</dbReference>
<gene>
    <name evidence="11" type="ORF">BCT74_05510</name>
</gene>
<name>A0A2N7ICZ5_9VIBR</name>
<dbReference type="GO" id="GO:0004180">
    <property type="term" value="F:carboxypeptidase activity"/>
    <property type="evidence" value="ECO:0007669"/>
    <property type="project" value="UniProtKB-ARBA"/>
</dbReference>
<feature type="compositionally biased region" description="Polar residues" evidence="8">
    <location>
        <begin position="106"/>
        <end position="125"/>
    </location>
</feature>